<dbReference type="InterPro" id="IPR004457">
    <property type="entry name" value="Znf_ZPR1"/>
</dbReference>
<feature type="domain" description="RRM" evidence="2">
    <location>
        <begin position="344"/>
        <end position="421"/>
    </location>
</feature>
<dbReference type="InterPro" id="IPR040141">
    <property type="entry name" value="ZPR1"/>
</dbReference>
<dbReference type="PANTHER" id="PTHR10876">
    <property type="entry name" value="ZINC FINGER PROTEIN ZPR1"/>
    <property type="match status" value="1"/>
</dbReference>
<dbReference type="PANTHER" id="PTHR10876:SF0">
    <property type="entry name" value="ZINC FINGER PROTEIN ZPR1"/>
    <property type="match status" value="1"/>
</dbReference>
<dbReference type="SMART" id="SM00360">
    <property type="entry name" value="RRM"/>
    <property type="match status" value="2"/>
</dbReference>
<evidence type="ECO:0000259" key="2">
    <source>
        <dbReference type="PROSITE" id="PS50102"/>
    </source>
</evidence>
<dbReference type="GO" id="GO:0008270">
    <property type="term" value="F:zinc ion binding"/>
    <property type="evidence" value="ECO:0007669"/>
    <property type="project" value="InterPro"/>
</dbReference>
<organism evidence="3 4">
    <name type="scientific">Paramecium primaurelia</name>
    <dbReference type="NCBI Taxonomy" id="5886"/>
    <lineage>
        <taxon>Eukaryota</taxon>
        <taxon>Sar</taxon>
        <taxon>Alveolata</taxon>
        <taxon>Ciliophora</taxon>
        <taxon>Intramacronucleata</taxon>
        <taxon>Oligohymenophorea</taxon>
        <taxon>Peniculida</taxon>
        <taxon>Parameciidae</taxon>
        <taxon>Paramecium</taxon>
    </lineage>
</organism>
<dbReference type="Pfam" id="PF22794">
    <property type="entry name" value="jr-ZPR1"/>
    <property type="match status" value="1"/>
</dbReference>
<accession>A0A8S1NLV3</accession>
<evidence type="ECO:0000256" key="1">
    <source>
        <dbReference type="PROSITE-ProRule" id="PRU00176"/>
    </source>
</evidence>
<dbReference type="Pfam" id="PF03367">
    <property type="entry name" value="Zn_ribbon_ZPR1"/>
    <property type="match status" value="1"/>
</dbReference>
<dbReference type="InterPro" id="IPR056180">
    <property type="entry name" value="ZPR1_jr_dom"/>
</dbReference>
<evidence type="ECO:0000313" key="3">
    <source>
        <dbReference type="EMBL" id="CAD8093110.1"/>
    </source>
</evidence>
<dbReference type="GO" id="GO:0005634">
    <property type="term" value="C:nucleus"/>
    <property type="evidence" value="ECO:0007669"/>
    <property type="project" value="TreeGrafter"/>
</dbReference>
<reference evidence="3" key="1">
    <citation type="submission" date="2021-01" db="EMBL/GenBank/DDBJ databases">
        <authorList>
            <consortium name="Genoscope - CEA"/>
            <person name="William W."/>
        </authorList>
    </citation>
    <scope>NUCLEOTIDE SEQUENCE</scope>
</reference>
<dbReference type="GO" id="GO:0003723">
    <property type="term" value="F:RNA binding"/>
    <property type="evidence" value="ECO:0007669"/>
    <property type="project" value="UniProtKB-UniRule"/>
</dbReference>
<dbReference type="AlphaFoldDB" id="A0A8S1NLV3"/>
<protein>
    <recommendedName>
        <fullName evidence="2">RRM domain-containing protein</fullName>
    </recommendedName>
</protein>
<dbReference type="Proteomes" id="UP000688137">
    <property type="component" value="Unassembled WGS sequence"/>
</dbReference>
<keyword evidence="4" id="KW-1185">Reference proteome</keyword>
<dbReference type="OMA" id="REYLACF"/>
<dbReference type="SMART" id="SM00709">
    <property type="entry name" value="Zpr1"/>
    <property type="match status" value="1"/>
</dbReference>
<dbReference type="Pfam" id="PF00076">
    <property type="entry name" value="RRM_1"/>
    <property type="match status" value="1"/>
</dbReference>
<dbReference type="InterPro" id="IPR000504">
    <property type="entry name" value="RRM_dom"/>
</dbReference>
<comment type="caution">
    <text evidence="3">The sequence shown here is derived from an EMBL/GenBank/DDBJ whole genome shotgun (WGS) entry which is preliminary data.</text>
</comment>
<dbReference type="PROSITE" id="PS50102">
    <property type="entry name" value="RRM"/>
    <property type="match status" value="1"/>
</dbReference>
<name>A0A8S1NLV3_PARPR</name>
<dbReference type="EMBL" id="CAJJDM010000095">
    <property type="protein sequence ID" value="CAD8093110.1"/>
    <property type="molecule type" value="Genomic_DNA"/>
</dbReference>
<evidence type="ECO:0000313" key="4">
    <source>
        <dbReference type="Proteomes" id="UP000688137"/>
    </source>
</evidence>
<proteinExistence type="predicted"/>
<dbReference type="CDD" id="cd12254">
    <property type="entry name" value="RRM_hnRNPH_ESRPs_RBM12_like"/>
    <property type="match status" value="2"/>
</dbReference>
<keyword evidence="1" id="KW-0694">RNA-binding</keyword>
<sequence>MDNIQQIFDNLKEDQEIIIKENKCSNCDKTCKTKISIKNIPNFQHIFIISFNCQQCGYKNDEVQFKKEKQEKGIKLQLKIDHPQLLQYRIIRSQQCKVSIPELEFQMSTNKKSCINTLEGFIQNIIDELSRDQIERKNCQGELYSGIQYIIENLQQYQQNKRLPFHWNMDDPSGNSFIISLNQSPQDDNLNIQYYTREEDEFETIFKKQENPQQKDIIQEELKPKQQFYLKIRGLPFQCTKSDLINFLEMPRLKKEMLTMKFQQNGLFTGEAYVQVNSIEDLEYLRTFHKSQMDHRYLEIFNSCFDEFNKAQKSNQYLKKINPQIASEVGNINEENEYQCQQQGVLKLRGLPWTSTEQDVRSFFKNNSKIKTIKFLYDDNGKAKGQCFVLVKNLETAEKLKQKYHKKSLGSRYIEVFICTQREYLACFQKSYSERKRSISS</sequence>
<gene>
    <name evidence="3" type="ORF">PPRIM_AZ9-3.1.T0920127</name>
</gene>